<name>A0A3B0ZB43_9ZZZZ</name>
<dbReference type="EMBL" id="UOFO01000051">
    <property type="protein sequence ID" value="VAW84697.1"/>
    <property type="molecule type" value="Genomic_DNA"/>
</dbReference>
<dbReference type="Pfam" id="PF04337">
    <property type="entry name" value="DUF480"/>
    <property type="match status" value="1"/>
</dbReference>
<dbReference type="InterPro" id="IPR036388">
    <property type="entry name" value="WH-like_DNA-bd_sf"/>
</dbReference>
<evidence type="ECO:0000313" key="1">
    <source>
        <dbReference type="EMBL" id="VAW84697.1"/>
    </source>
</evidence>
<protein>
    <submittedName>
        <fullName evidence="1">Uncharacterized protein</fullName>
    </submittedName>
</protein>
<organism evidence="1">
    <name type="scientific">hydrothermal vent metagenome</name>
    <dbReference type="NCBI Taxonomy" id="652676"/>
    <lineage>
        <taxon>unclassified sequences</taxon>
        <taxon>metagenomes</taxon>
        <taxon>ecological metagenomes</taxon>
    </lineage>
</organism>
<dbReference type="InterPro" id="IPR007432">
    <property type="entry name" value="DUF480"/>
</dbReference>
<dbReference type="SUPFAM" id="SSF46785">
    <property type="entry name" value="Winged helix' DNA-binding domain"/>
    <property type="match status" value="2"/>
</dbReference>
<dbReference type="AlphaFoldDB" id="A0A3B0ZB43"/>
<proteinExistence type="inferred from homology"/>
<dbReference type="PANTHER" id="PTHR38768">
    <property type="entry name" value="UPF0502 PROTEIN YCEH"/>
    <property type="match status" value="1"/>
</dbReference>
<accession>A0A3B0ZB43</accession>
<dbReference type="HAMAP" id="MF_01584">
    <property type="entry name" value="UPF0502"/>
    <property type="match status" value="1"/>
</dbReference>
<dbReference type="Gene3D" id="1.10.10.10">
    <property type="entry name" value="Winged helix-like DNA-binding domain superfamily/Winged helix DNA-binding domain"/>
    <property type="match status" value="2"/>
</dbReference>
<reference evidence="1" key="1">
    <citation type="submission" date="2018-06" db="EMBL/GenBank/DDBJ databases">
        <authorList>
            <person name="Zhirakovskaya E."/>
        </authorList>
    </citation>
    <scope>NUCLEOTIDE SEQUENCE</scope>
</reference>
<dbReference type="PANTHER" id="PTHR38768:SF1">
    <property type="entry name" value="UPF0502 PROTEIN YCEH"/>
    <property type="match status" value="1"/>
</dbReference>
<dbReference type="InterPro" id="IPR036390">
    <property type="entry name" value="WH_DNA-bd_sf"/>
</dbReference>
<sequence>MKIELDFNETRVLGVMLEKESTTPDQYPLSLNGLMMGCNQKSNREPVVAFDETQVQETVDSLVKKNFVIECTGSRVPKYQHRFANTEFNSLQLSVQALALLCVLFLRGAQTPGELRTRTARLARFADVQAVELALQELVEHSNQAFAVKLPREPGRRDSCFMHLLSGEPDVATLPESVALIDNENAVHSSAAEISLLRQDVTELRQELEKIKAHLGIHVE</sequence>
<gene>
    <name evidence="1" type="ORF">MNBD_GAMMA16-1996</name>
</gene>